<feature type="coiled-coil region" evidence="1">
    <location>
        <begin position="512"/>
        <end position="539"/>
    </location>
</feature>
<keyword evidence="1" id="KW-0175">Coiled coil</keyword>
<dbReference type="InterPro" id="IPR037471">
    <property type="entry name" value="TIC56"/>
</dbReference>
<protein>
    <recommendedName>
        <fullName evidence="2">GYF domain-containing protein</fullName>
    </recommendedName>
</protein>
<dbReference type="InterPro" id="IPR025640">
    <property type="entry name" value="GYF_2"/>
</dbReference>
<evidence type="ECO:0000256" key="1">
    <source>
        <dbReference type="SAM" id="Coils"/>
    </source>
</evidence>
<dbReference type="Proteomes" id="UP001058974">
    <property type="component" value="Chromosome 7"/>
</dbReference>
<dbReference type="EMBL" id="JAMSHJ010000007">
    <property type="protein sequence ID" value="KAI5392098.1"/>
    <property type="molecule type" value="Genomic_DNA"/>
</dbReference>
<gene>
    <name evidence="3" type="ORF">KIW84_076767</name>
</gene>
<sequence>FFLIFKCFHSLSLYYPYTSTKPFHSSSSSSSMSSINFNPFSGNWFPFSKPPNPLPLPPLNALFNLSQSPSNFASTSLSTTNTNTNTTTTTAVTDEDYEPFPFTKIVQQYFWECENLPDHRHTPQVEKVLNENQEFESNPNATEQEMNENEEFMETMRNNPVIEFLMRAEFVADKMHEIELKKNEKPFKREDRDVWKKVPNVIGLDGRPMPRKSQTRFTAKAKFWDFARQFYLGIWGFWQRPYPSGKPIDAAQAIGYKKLERRYYDFIMRSGVWFYKDRLGRTRGPLALQTLRTAWGGGVIDKNTFIWGEDMDEWAPIHMIYGMERAIATWDARLTASATAFFHKLQNGIPPWVPLKGFEKKSYKQLQEEAIESKRRDLAVMEANDGIWPGVRIPSHALFLWASGPELTPTLEQDHMPNKSIPKDLRQQLAKMIPGLRPWEVLSIEQAMDRIAFNGKWHRVPLGSYNTGPPFLRRWNEDVMRYYAAAKGISSLAYEALMADFPGFEKISKKMMQDFETRIVEMKKKMKREARLKRKLVKEEWPKY</sequence>
<dbReference type="AlphaFoldDB" id="A0A9D4VXE0"/>
<dbReference type="GO" id="GO:0045037">
    <property type="term" value="P:protein import into chloroplast stroma"/>
    <property type="evidence" value="ECO:0007669"/>
    <property type="project" value="TreeGrafter"/>
</dbReference>
<dbReference type="PANTHER" id="PTHR37755">
    <property type="entry name" value="PROTEIN TIC 56, CHLOROPLASTIC"/>
    <property type="match status" value="1"/>
</dbReference>
<name>A0A9D4VXE0_PEA</name>
<accession>A0A9D4VXE0</accession>
<evidence type="ECO:0000313" key="3">
    <source>
        <dbReference type="EMBL" id="KAI5392098.1"/>
    </source>
</evidence>
<feature type="domain" description="GYF" evidence="2">
    <location>
        <begin position="273"/>
        <end position="320"/>
    </location>
</feature>
<dbReference type="Pfam" id="PF14237">
    <property type="entry name" value="GYF_2"/>
    <property type="match status" value="1"/>
</dbReference>
<reference evidence="3 4" key="1">
    <citation type="journal article" date="2022" name="Nat. Genet.">
        <title>Improved pea reference genome and pan-genome highlight genomic features and evolutionary characteristics.</title>
        <authorList>
            <person name="Yang T."/>
            <person name="Liu R."/>
            <person name="Luo Y."/>
            <person name="Hu S."/>
            <person name="Wang D."/>
            <person name="Wang C."/>
            <person name="Pandey M.K."/>
            <person name="Ge S."/>
            <person name="Xu Q."/>
            <person name="Li N."/>
            <person name="Li G."/>
            <person name="Huang Y."/>
            <person name="Saxena R.K."/>
            <person name="Ji Y."/>
            <person name="Li M."/>
            <person name="Yan X."/>
            <person name="He Y."/>
            <person name="Liu Y."/>
            <person name="Wang X."/>
            <person name="Xiang C."/>
            <person name="Varshney R.K."/>
            <person name="Ding H."/>
            <person name="Gao S."/>
            <person name="Zong X."/>
        </authorList>
    </citation>
    <scope>NUCLEOTIDE SEQUENCE [LARGE SCALE GENOMIC DNA]</scope>
    <source>
        <strain evidence="3 4">cv. Zhongwan 6</strain>
    </source>
</reference>
<evidence type="ECO:0000259" key="2">
    <source>
        <dbReference type="Pfam" id="PF14237"/>
    </source>
</evidence>
<proteinExistence type="predicted"/>
<keyword evidence="4" id="KW-1185">Reference proteome</keyword>
<dbReference type="PANTHER" id="PTHR37755:SF1">
    <property type="entry name" value="PROTEIN TIC 56, CHLOROPLASTIC"/>
    <property type="match status" value="1"/>
</dbReference>
<dbReference type="GO" id="GO:0009706">
    <property type="term" value="C:chloroplast inner membrane"/>
    <property type="evidence" value="ECO:0007669"/>
    <property type="project" value="TreeGrafter"/>
</dbReference>
<feature type="non-terminal residue" evidence="3">
    <location>
        <position position="1"/>
    </location>
</feature>
<dbReference type="Gramene" id="Psat07G0676700-T1">
    <property type="protein sequence ID" value="KAI5392098.1"/>
    <property type="gene ID" value="KIW84_076767"/>
</dbReference>
<evidence type="ECO:0000313" key="4">
    <source>
        <dbReference type="Proteomes" id="UP001058974"/>
    </source>
</evidence>
<comment type="caution">
    <text evidence="3">The sequence shown here is derived from an EMBL/GenBank/DDBJ whole genome shotgun (WGS) entry which is preliminary data.</text>
</comment>
<organism evidence="3 4">
    <name type="scientific">Pisum sativum</name>
    <name type="common">Garden pea</name>
    <name type="synonym">Lathyrus oleraceus</name>
    <dbReference type="NCBI Taxonomy" id="3888"/>
    <lineage>
        <taxon>Eukaryota</taxon>
        <taxon>Viridiplantae</taxon>
        <taxon>Streptophyta</taxon>
        <taxon>Embryophyta</taxon>
        <taxon>Tracheophyta</taxon>
        <taxon>Spermatophyta</taxon>
        <taxon>Magnoliopsida</taxon>
        <taxon>eudicotyledons</taxon>
        <taxon>Gunneridae</taxon>
        <taxon>Pentapetalae</taxon>
        <taxon>rosids</taxon>
        <taxon>fabids</taxon>
        <taxon>Fabales</taxon>
        <taxon>Fabaceae</taxon>
        <taxon>Papilionoideae</taxon>
        <taxon>50 kb inversion clade</taxon>
        <taxon>NPAAA clade</taxon>
        <taxon>Hologalegina</taxon>
        <taxon>IRL clade</taxon>
        <taxon>Fabeae</taxon>
        <taxon>Lathyrus</taxon>
    </lineage>
</organism>